<dbReference type="PANTHER" id="PTHR34982:SF1">
    <property type="entry name" value="FLAGELLAR ASSEMBLY PROTEIN FLIH"/>
    <property type="match status" value="1"/>
</dbReference>
<comment type="caution">
    <text evidence="11">The sequence shown here is derived from an EMBL/GenBank/DDBJ whole genome shotgun (WGS) entry which is preliminary data.</text>
</comment>
<protein>
    <recommendedName>
        <fullName evidence="4">Flagellar assembly protein FliH</fullName>
    </recommendedName>
</protein>
<keyword evidence="6" id="KW-0963">Cytoplasm</keyword>
<dbReference type="PANTHER" id="PTHR34982">
    <property type="entry name" value="YOP PROTEINS TRANSLOCATION PROTEIN L"/>
    <property type="match status" value="1"/>
</dbReference>
<evidence type="ECO:0000256" key="7">
    <source>
        <dbReference type="ARBA" id="ARBA00022795"/>
    </source>
</evidence>
<keyword evidence="12" id="KW-1185">Reference proteome</keyword>
<feature type="domain" description="Flagellar assembly protein FliH/Type III secretion system HrpE" evidence="10">
    <location>
        <begin position="112"/>
        <end position="234"/>
    </location>
</feature>
<name>A0ABQ1KR58_9GAMM</name>
<evidence type="ECO:0000256" key="2">
    <source>
        <dbReference type="ARBA" id="ARBA00004496"/>
    </source>
</evidence>
<evidence type="ECO:0000313" key="11">
    <source>
        <dbReference type="EMBL" id="GGC07362.1"/>
    </source>
</evidence>
<evidence type="ECO:0000256" key="1">
    <source>
        <dbReference type="ARBA" id="ARBA00003041"/>
    </source>
</evidence>
<dbReference type="InterPro" id="IPR051472">
    <property type="entry name" value="T3SS_Stator/FliH"/>
</dbReference>
<evidence type="ECO:0000256" key="3">
    <source>
        <dbReference type="ARBA" id="ARBA00006602"/>
    </source>
</evidence>
<dbReference type="InterPro" id="IPR000563">
    <property type="entry name" value="Flag_FliH"/>
</dbReference>
<dbReference type="InterPro" id="IPR018035">
    <property type="entry name" value="Flagellar_FliH/T3SS_HrpE"/>
</dbReference>
<evidence type="ECO:0000259" key="10">
    <source>
        <dbReference type="Pfam" id="PF02108"/>
    </source>
</evidence>
<organism evidence="11 12">
    <name type="scientific">Marinobacterium zhoushanense</name>
    <dbReference type="NCBI Taxonomy" id="1679163"/>
    <lineage>
        <taxon>Bacteria</taxon>
        <taxon>Pseudomonadati</taxon>
        <taxon>Pseudomonadota</taxon>
        <taxon>Gammaproteobacteria</taxon>
        <taxon>Oceanospirillales</taxon>
        <taxon>Oceanospirillaceae</taxon>
        <taxon>Marinobacterium</taxon>
    </lineage>
</organism>
<keyword evidence="7" id="KW-1005">Bacterial flagellum biogenesis</keyword>
<evidence type="ECO:0000256" key="9">
    <source>
        <dbReference type="ARBA" id="ARBA00023225"/>
    </source>
</evidence>
<accession>A0ABQ1KR58</accession>
<evidence type="ECO:0000313" key="12">
    <source>
        <dbReference type="Proteomes" id="UP000629025"/>
    </source>
</evidence>
<comment type="similarity">
    <text evidence="3">Belongs to the FliH family.</text>
</comment>
<evidence type="ECO:0000256" key="6">
    <source>
        <dbReference type="ARBA" id="ARBA00022490"/>
    </source>
</evidence>
<sequence length="256" mass="27875">MKPESRKPIRIRASEVREVSTWQLPDMSETEHERLIALAQKRPAKPQPVVQVVEEEVYAEKLTLAQWQEICDAARAEGLEQGHVEGMELGRQEGHAQGVQLGLDEGRARIDEQVARLSGIIDQLQRPLEQQGAELETLLIRLVTQLSEAVVQAELRSRPEVLQTTISSALACIPPHAGTPVLALHPDDLPLVQPEAEQQGWELVADGSLTPGGCVLRAGACRVDASVETRFDQVAKQLLEHLLPATAEGGDDGAAS</sequence>
<dbReference type="Pfam" id="PF02108">
    <property type="entry name" value="FliH"/>
    <property type="match status" value="1"/>
</dbReference>
<proteinExistence type="inferred from homology"/>
<comment type="function">
    <text evidence="1">Needed for flagellar regrowth and assembly.</text>
</comment>
<evidence type="ECO:0000256" key="4">
    <source>
        <dbReference type="ARBA" id="ARBA00016507"/>
    </source>
</evidence>
<dbReference type="RefSeq" id="WP_188751081.1">
    <property type="nucleotide sequence ID" value="NZ_BMIJ01000008.1"/>
</dbReference>
<keyword evidence="5" id="KW-0813">Transport</keyword>
<gene>
    <name evidence="11" type="ORF">GCM10011352_37090</name>
</gene>
<reference evidence="12" key="1">
    <citation type="journal article" date="2019" name="Int. J. Syst. Evol. Microbiol.">
        <title>The Global Catalogue of Microorganisms (GCM) 10K type strain sequencing project: providing services to taxonomists for standard genome sequencing and annotation.</title>
        <authorList>
            <consortium name="The Broad Institute Genomics Platform"/>
            <consortium name="The Broad Institute Genome Sequencing Center for Infectious Disease"/>
            <person name="Wu L."/>
            <person name="Ma J."/>
        </authorList>
    </citation>
    <scope>NUCLEOTIDE SEQUENCE [LARGE SCALE GENOMIC DNA]</scope>
    <source>
        <strain evidence="12">CGMCC 1.15341</strain>
    </source>
</reference>
<keyword evidence="8" id="KW-0653">Protein transport</keyword>
<dbReference type="PRINTS" id="PR01003">
    <property type="entry name" value="FLGFLIH"/>
</dbReference>
<evidence type="ECO:0000256" key="8">
    <source>
        <dbReference type="ARBA" id="ARBA00022927"/>
    </source>
</evidence>
<dbReference type="Proteomes" id="UP000629025">
    <property type="component" value="Unassembled WGS sequence"/>
</dbReference>
<comment type="subcellular location">
    <subcellularLocation>
        <location evidence="2">Cytoplasm</location>
    </subcellularLocation>
</comment>
<keyword evidence="9" id="KW-1006">Bacterial flagellum protein export</keyword>
<evidence type="ECO:0000256" key="5">
    <source>
        <dbReference type="ARBA" id="ARBA00022448"/>
    </source>
</evidence>
<dbReference type="EMBL" id="BMIJ01000008">
    <property type="protein sequence ID" value="GGC07362.1"/>
    <property type="molecule type" value="Genomic_DNA"/>
</dbReference>
<dbReference type="SUPFAM" id="SSF160527">
    <property type="entry name" value="V-type ATPase subunit E-like"/>
    <property type="match status" value="1"/>
</dbReference>